<evidence type="ECO:0000313" key="1">
    <source>
        <dbReference type="EMBL" id="KAJ4836403.1"/>
    </source>
</evidence>
<dbReference type="GO" id="GO:0005829">
    <property type="term" value="C:cytosol"/>
    <property type="evidence" value="ECO:0007669"/>
    <property type="project" value="TreeGrafter"/>
</dbReference>
<protein>
    <recommendedName>
        <fullName evidence="3">Thiaminase-2/PQQC domain-containing protein</fullName>
    </recommendedName>
</protein>
<reference evidence="1" key="2">
    <citation type="journal article" date="2023" name="Plants (Basel)">
        <title>Annotation of the Turnera subulata (Passifloraceae) Draft Genome Reveals the S-Locus Evolved after the Divergence of Turneroideae from Passifloroideae in a Stepwise Manner.</title>
        <authorList>
            <person name="Henning P.M."/>
            <person name="Roalson E.H."/>
            <person name="Mir W."/>
            <person name="McCubbin A.G."/>
            <person name="Shore J.S."/>
        </authorList>
    </citation>
    <scope>NUCLEOTIDE SEQUENCE</scope>
    <source>
        <strain evidence="1">F60SS</strain>
    </source>
</reference>
<proteinExistence type="predicted"/>
<keyword evidence="2" id="KW-1185">Reference proteome</keyword>
<evidence type="ECO:0008006" key="3">
    <source>
        <dbReference type="Google" id="ProtNLM"/>
    </source>
</evidence>
<dbReference type="Gene3D" id="1.20.910.10">
    <property type="entry name" value="Heme oxygenase-like"/>
    <property type="match status" value="1"/>
</dbReference>
<accession>A0A9Q0FRE5</accession>
<dbReference type="PANTHER" id="PTHR43198">
    <property type="entry name" value="BIFUNCTIONAL TH2 PROTEIN"/>
    <property type="match status" value="1"/>
</dbReference>
<dbReference type="Proteomes" id="UP001141552">
    <property type="component" value="Unassembled WGS sequence"/>
</dbReference>
<dbReference type="EMBL" id="JAKUCV010004128">
    <property type="protein sequence ID" value="KAJ4836403.1"/>
    <property type="molecule type" value="Genomic_DNA"/>
</dbReference>
<sequence>MAFLLAFKALRVEIPASNMVRGMGAEMAARISDDEAAKEVFTKFKKGWERELERLKGYLDPDTKYPINPATESYKQCLLDTVSGKIEGQIFQGPKVAVFTLGAMMPCWRLYASLGQELLAALGGKVDADNPYKDWIESNANPGLEDSTRSVEALLNKLAAPLTNEELDIIEKLYRKSMAHEIDFFLAPTLDQPTVLPLKRNVDPANGRLLLFSGFEKACIAVESSPVLADMAIEAATSNQAELRAKWGNLFELHEGDYTNSIEKIMASEKGNFFSNIIKLFGLEKNDLWEISSSSSFRLVFFLSAVDQFSYDKVETGLEPFSILEKRANSRVVQSKVLKGLDLEGIKQVGGRQIFLDGSPIFFKKISQNENLIADINILSYSWCDEFIKSSFASVELEGLSIHANQLIFKEQNSTGDINRTVETPANKLQLYGNILNSLNDGKVNLSVYIGSSIGDLLCLLQANIGIVIGPSSILKGVGSQLGVSFVALYPSLLKKQKAITSGGSPPADWKELSGVVYTVGSWAELDAFISGWQKLLF</sequence>
<dbReference type="InterPro" id="IPR016084">
    <property type="entry name" value="Haem_Oase-like_multi-hlx"/>
</dbReference>
<dbReference type="InterPro" id="IPR023214">
    <property type="entry name" value="HAD_sf"/>
</dbReference>
<dbReference type="SUPFAM" id="SSF56784">
    <property type="entry name" value="HAD-like"/>
    <property type="match status" value="1"/>
</dbReference>
<name>A0A9Q0FRE5_9ROSI</name>
<dbReference type="InterPro" id="IPR050967">
    <property type="entry name" value="Thiamine_Salvage_TenA"/>
</dbReference>
<dbReference type="Gene3D" id="3.40.50.1000">
    <property type="entry name" value="HAD superfamily/HAD-like"/>
    <property type="match status" value="1"/>
</dbReference>
<reference evidence="1" key="1">
    <citation type="submission" date="2022-02" db="EMBL/GenBank/DDBJ databases">
        <authorList>
            <person name="Henning P.M."/>
            <person name="McCubbin A.G."/>
            <person name="Shore J.S."/>
        </authorList>
    </citation>
    <scope>NUCLEOTIDE SEQUENCE</scope>
    <source>
        <strain evidence="1">F60SS</strain>
        <tissue evidence="1">Leaves</tissue>
    </source>
</reference>
<dbReference type="SUPFAM" id="SSF48613">
    <property type="entry name" value="Heme oxygenase-like"/>
    <property type="match status" value="1"/>
</dbReference>
<gene>
    <name evidence="1" type="ORF">Tsubulata_020969</name>
</gene>
<dbReference type="OrthoDB" id="10028886at2759"/>
<dbReference type="InterPro" id="IPR036412">
    <property type="entry name" value="HAD-like_sf"/>
</dbReference>
<dbReference type="PANTHER" id="PTHR43198:SF2">
    <property type="entry name" value="SI:CH1073-67J19.1-RELATED"/>
    <property type="match status" value="1"/>
</dbReference>
<evidence type="ECO:0000313" key="2">
    <source>
        <dbReference type="Proteomes" id="UP001141552"/>
    </source>
</evidence>
<comment type="caution">
    <text evidence="1">The sequence shown here is derived from an EMBL/GenBank/DDBJ whole genome shotgun (WGS) entry which is preliminary data.</text>
</comment>
<organism evidence="1 2">
    <name type="scientific">Turnera subulata</name>
    <dbReference type="NCBI Taxonomy" id="218843"/>
    <lineage>
        <taxon>Eukaryota</taxon>
        <taxon>Viridiplantae</taxon>
        <taxon>Streptophyta</taxon>
        <taxon>Embryophyta</taxon>
        <taxon>Tracheophyta</taxon>
        <taxon>Spermatophyta</taxon>
        <taxon>Magnoliopsida</taxon>
        <taxon>eudicotyledons</taxon>
        <taxon>Gunneridae</taxon>
        <taxon>Pentapetalae</taxon>
        <taxon>rosids</taxon>
        <taxon>fabids</taxon>
        <taxon>Malpighiales</taxon>
        <taxon>Passifloraceae</taxon>
        <taxon>Turnera</taxon>
    </lineage>
</organism>
<dbReference type="AlphaFoldDB" id="A0A9Q0FRE5"/>